<dbReference type="AlphaFoldDB" id="A0A8J5RS33"/>
<comment type="caution">
    <text evidence="2">The sequence shown here is derived from an EMBL/GenBank/DDBJ whole genome shotgun (WGS) entry which is preliminary data.</text>
</comment>
<evidence type="ECO:0000256" key="1">
    <source>
        <dbReference type="SAM" id="MobiDB-lite"/>
    </source>
</evidence>
<feature type="compositionally biased region" description="Pro residues" evidence="1">
    <location>
        <begin position="48"/>
        <end position="58"/>
    </location>
</feature>
<dbReference type="OrthoDB" id="690771at2759"/>
<dbReference type="EMBL" id="JAAALK010000288">
    <property type="protein sequence ID" value="KAG8056158.1"/>
    <property type="molecule type" value="Genomic_DNA"/>
</dbReference>
<sequence>MSRGGDHCRVVWDMGSSLYDSHELASLCQILDTDRHIGADLPPLLHGAPPPPPPPPSPSVGERRIGKVVALFGRRGGRKVTLRALFRAAASWAVRPRKATRGYGCACVGAAPSG</sequence>
<protein>
    <submittedName>
        <fullName evidence="2">Uncharacterized protein</fullName>
    </submittedName>
</protein>
<gene>
    <name evidence="2" type="ORF">GUJ93_ZPchr0001g32871</name>
</gene>
<organism evidence="2 3">
    <name type="scientific">Zizania palustris</name>
    <name type="common">Northern wild rice</name>
    <dbReference type="NCBI Taxonomy" id="103762"/>
    <lineage>
        <taxon>Eukaryota</taxon>
        <taxon>Viridiplantae</taxon>
        <taxon>Streptophyta</taxon>
        <taxon>Embryophyta</taxon>
        <taxon>Tracheophyta</taxon>
        <taxon>Spermatophyta</taxon>
        <taxon>Magnoliopsida</taxon>
        <taxon>Liliopsida</taxon>
        <taxon>Poales</taxon>
        <taxon>Poaceae</taxon>
        <taxon>BOP clade</taxon>
        <taxon>Oryzoideae</taxon>
        <taxon>Oryzeae</taxon>
        <taxon>Zizaniinae</taxon>
        <taxon>Zizania</taxon>
    </lineage>
</organism>
<name>A0A8J5RS33_ZIZPA</name>
<reference evidence="2" key="1">
    <citation type="journal article" date="2021" name="bioRxiv">
        <title>Whole Genome Assembly and Annotation of Northern Wild Rice, Zizania palustris L., Supports a Whole Genome Duplication in the Zizania Genus.</title>
        <authorList>
            <person name="Haas M."/>
            <person name="Kono T."/>
            <person name="Macchietto M."/>
            <person name="Millas R."/>
            <person name="McGilp L."/>
            <person name="Shao M."/>
            <person name="Duquette J."/>
            <person name="Hirsch C.N."/>
            <person name="Kimball J."/>
        </authorList>
    </citation>
    <scope>NUCLEOTIDE SEQUENCE</scope>
    <source>
        <tissue evidence="2">Fresh leaf tissue</tissue>
    </source>
</reference>
<keyword evidence="3" id="KW-1185">Reference proteome</keyword>
<dbReference type="Proteomes" id="UP000729402">
    <property type="component" value="Unassembled WGS sequence"/>
</dbReference>
<reference evidence="2" key="2">
    <citation type="submission" date="2021-02" db="EMBL/GenBank/DDBJ databases">
        <authorList>
            <person name="Kimball J.A."/>
            <person name="Haas M.W."/>
            <person name="Macchietto M."/>
            <person name="Kono T."/>
            <person name="Duquette J."/>
            <person name="Shao M."/>
        </authorList>
    </citation>
    <scope>NUCLEOTIDE SEQUENCE</scope>
    <source>
        <tissue evidence="2">Fresh leaf tissue</tissue>
    </source>
</reference>
<accession>A0A8J5RS33</accession>
<evidence type="ECO:0000313" key="3">
    <source>
        <dbReference type="Proteomes" id="UP000729402"/>
    </source>
</evidence>
<feature type="region of interest" description="Disordered" evidence="1">
    <location>
        <begin position="41"/>
        <end position="62"/>
    </location>
</feature>
<proteinExistence type="predicted"/>
<evidence type="ECO:0000313" key="2">
    <source>
        <dbReference type="EMBL" id="KAG8056158.1"/>
    </source>
</evidence>